<geneLocation type="mitochondrion" evidence="19"/>
<dbReference type="EC" id="7.1.1.2" evidence="4 17"/>
<comment type="function">
    <text evidence="1">Core subunit of the mitochondrial membrane respiratory chain NADH dehydrogenase (Complex I) that is believed to belong to the minimal assembly required for catalysis. Complex I functions in the transfer of electrons from NADH to the respiratory chain. The immediate electron acceptor for the enzyme is believed to be ubiquinone.</text>
</comment>
<comment type="catalytic activity">
    <reaction evidence="16 17">
        <text>a ubiquinone + NADH + 5 H(+)(in) = a ubiquinol + NAD(+) + 4 H(+)(out)</text>
        <dbReference type="Rhea" id="RHEA:29091"/>
        <dbReference type="Rhea" id="RHEA-COMP:9565"/>
        <dbReference type="Rhea" id="RHEA-COMP:9566"/>
        <dbReference type="ChEBI" id="CHEBI:15378"/>
        <dbReference type="ChEBI" id="CHEBI:16389"/>
        <dbReference type="ChEBI" id="CHEBI:17976"/>
        <dbReference type="ChEBI" id="CHEBI:57540"/>
        <dbReference type="ChEBI" id="CHEBI:57945"/>
        <dbReference type="EC" id="7.1.1.2"/>
    </reaction>
</comment>
<feature type="transmembrane region" description="Helical" evidence="17">
    <location>
        <begin position="405"/>
        <end position="431"/>
    </location>
</feature>
<keyword evidence="12 17" id="KW-0520">NAD</keyword>
<dbReference type="AlphaFoldDB" id="A0A7L9CY54"/>
<feature type="transmembrane region" description="Helical" evidence="17">
    <location>
        <begin position="204"/>
        <end position="221"/>
    </location>
</feature>
<proteinExistence type="inferred from homology"/>
<evidence type="ECO:0000256" key="3">
    <source>
        <dbReference type="ARBA" id="ARBA00009025"/>
    </source>
</evidence>
<evidence type="ECO:0000256" key="13">
    <source>
        <dbReference type="ARBA" id="ARBA00023075"/>
    </source>
</evidence>
<comment type="function">
    <text evidence="17">Core subunit of the mitochondrial membrane respiratory chain NADH dehydrogenase (Complex I) which catalyzes electron transfer from NADH through the respiratory chain, using ubiquinone as an electron acceptor. Essential for the catalytic activity and assembly of complex I.</text>
</comment>
<evidence type="ECO:0000256" key="7">
    <source>
        <dbReference type="ARBA" id="ARBA00022660"/>
    </source>
</evidence>
<keyword evidence="10 17" id="KW-0249">Electron transport</keyword>
<dbReference type="PRINTS" id="PR01437">
    <property type="entry name" value="NUOXDRDTASE4"/>
</dbReference>
<keyword evidence="6 17" id="KW-0813">Transport</keyword>
<feature type="transmembrane region" description="Helical" evidence="17">
    <location>
        <begin position="102"/>
        <end position="118"/>
    </location>
</feature>
<evidence type="ECO:0000256" key="1">
    <source>
        <dbReference type="ARBA" id="ARBA00003257"/>
    </source>
</evidence>
<evidence type="ECO:0000256" key="9">
    <source>
        <dbReference type="ARBA" id="ARBA00022967"/>
    </source>
</evidence>
<dbReference type="EMBL" id="MT792503">
    <property type="protein sequence ID" value="QOJ46169.1"/>
    <property type="molecule type" value="Genomic_DNA"/>
</dbReference>
<feature type="transmembrane region" description="Helical" evidence="17">
    <location>
        <begin position="261"/>
        <end position="282"/>
    </location>
</feature>
<evidence type="ECO:0000256" key="8">
    <source>
        <dbReference type="ARBA" id="ARBA00022692"/>
    </source>
</evidence>
<feature type="transmembrane region" description="Helical" evidence="17">
    <location>
        <begin position="330"/>
        <end position="349"/>
    </location>
</feature>
<sequence>MVEVVSLISFVIMSVLFPSCYALVFGLAFFTVMLVMFQPVEPLIQYWFMSDMVSWLIMLISIYVIMVASFPFWERPIHWVWVKILFMASIVFLYSTSMLSMFIAYEVSMIPIIYIVFFKSLSPERMKAGWYLFLYTALASVPLMVVIIFLATSGEKTFLYFLNSPQTQWVELFMLLAFLVKTPLFFFHSWLLKAHVEASLEGSVLLAGVLLKFGSYGVYRLKMSGLFLPHSFLSRTIAAVALFGSVLGAIGAFTEMDFKKIVAYSSVSHMNLSMGSLLFMKMISSKSFLLMTLSHAMSAVVLFFMATSIYSSVGGRSILLIKNFYRPDSWWLPATFMVWVINMSLPPSLGFMSEVMMLSSVSYSEPALAILMVTSFMISSSYSSMAAISSALLKGGSVLKKESESLYSFMVVFLCIAPCILLFFLAFFMLAA</sequence>
<feature type="transmembrane region" description="Helical" evidence="17">
    <location>
        <begin position="7"/>
        <end position="32"/>
    </location>
</feature>
<keyword evidence="11 17" id="KW-1133">Transmembrane helix</keyword>
<evidence type="ECO:0000259" key="18">
    <source>
        <dbReference type="Pfam" id="PF00361"/>
    </source>
</evidence>
<dbReference type="GO" id="GO:0008137">
    <property type="term" value="F:NADH dehydrogenase (ubiquinone) activity"/>
    <property type="evidence" value="ECO:0007669"/>
    <property type="project" value="UniProtKB-UniRule"/>
</dbReference>
<dbReference type="InterPro" id="IPR003918">
    <property type="entry name" value="NADH_UbQ_OxRdtase"/>
</dbReference>
<feature type="transmembrane region" description="Helical" evidence="17">
    <location>
        <begin position="130"/>
        <end position="152"/>
    </location>
</feature>
<evidence type="ECO:0000256" key="6">
    <source>
        <dbReference type="ARBA" id="ARBA00022448"/>
    </source>
</evidence>
<keyword evidence="14 17" id="KW-0496">Mitochondrion</keyword>
<organism evidence="19">
    <name type="scientific">Pedicinus obtusus</name>
    <dbReference type="NCBI Taxonomy" id="592408"/>
    <lineage>
        <taxon>Eukaryota</taxon>
        <taxon>Metazoa</taxon>
        <taxon>Ecdysozoa</taxon>
        <taxon>Arthropoda</taxon>
        <taxon>Hexapoda</taxon>
        <taxon>Insecta</taxon>
        <taxon>Pterygota</taxon>
        <taxon>Neoptera</taxon>
        <taxon>Paraneoptera</taxon>
        <taxon>Psocodea</taxon>
        <taxon>Troctomorpha</taxon>
        <taxon>Phthiraptera</taxon>
        <taxon>Anoplura</taxon>
        <taxon>Pedicinidae</taxon>
        <taxon>Pedicinus</taxon>
    </lineage>
</organism>
<dbReference type="GO" id="GO:0042773">
    <property type="term" value="P:ATP synthesis coupled electron transport"/>
    <property type="evidence" value="ECO:0007669"/>
    <property type="project" value="InterPro"/>
</dbReference>
<feature type="transmembrane region" description="Helical" evidence="17">
    <location>
        <begin position="233"/>
        <end position="254"/>
    </location>
</feature>
<comment type="similarity">
    <text evidence="3 17">Belongs to the complex I subunit 4 family.</text>
</comment>
<dbReference type="PANTHER" id="PTHR43507">
    <property type="entry name" value="NADH-UBIQUINONE OXIDOREDUCTASE CHAIN 4"/>
    <property type="match status" value="1"/>
</dbReference>
<gene>
    <name evidence="19" type="primary">nad4</name>
</gene>
<feature type="transmembrane region" description="Helical" evidence="17">
    <location>
        <begin position="80"/>
        <end position="96"/>
    </location>
</feature>
<name>A0A7L9CY54_9NEOP</name>
<evidence type="ECO:0000256" key="15">
    <source>
        <dbReference type="ARBA" id="ARBA00023136"/>
    </source>
</evidence>
<keyword evidence="15 17" id="KW-0472">Membrane</keyword>
<keyword evidence="9" id="KW-1278">Translocase</keyword>
<evidence type="ECO:0000313" key="19">
    <source>
        <dbReference type="EMBL" id="QOJ46169.1"/>
    </source>
</evidence>
<dbReference type="GO" id="GO:0031966">
    <property type="term" value="C:mitochondrial membrane"/>
    <property type="evidence" value="ECO:0007669"/>
    <property type="project" value="UniProtKB-SubCell"/>
</dbReference>
<evidence type="ECO:0000256" key="2">
    <source>
        <dbReference type="ARBA" id="ARBA00004225"/>
    </source>
</evidence>
<comment type="subcellular location">
    <subcellularLocation>
        <location evidence="2 17">Mitochondrion membrane</location>
        <topology evidence="2 17">Multi-pass membrane protein</topology>
    </subcellularLocation>
</comment>
<evidence type="ECO:0000256" key="14">
    <source>
        <dbReference type="ARBA" id="ARBA00023128"/>
    </source>
</evidence>
<evidence type="ECO:0000256" key="17">
    <source>
        <dbReference type="RuleBase" id="RU003297"/>
    </source>
</evidence>
<reference evidence="19" key="1">
    <citation type="journal article" date="2020" name="Genomics">
        <title>Fragmented mitochondrial genomes evolved in opposite directions between closely related macaque louse Pedicinus obtusus and colobus louse Pedicinus badii.</title>
        <authorList>
            <person name="Fu Y.-T."/>
            <person name="Dong Y."/>
            <person name="Wang W."/>
            <person name="Nie Y."/>
            <person name="Liu G.-H."/>
            <person name="Shao R."/>
        </authorList>
    </citation>
    <scope>NUCLEOTIDE SEQUENCE</scope>
    <source>
        <strain evidence="19">9</strain>
    </source>
</reference>
<accession>A0A7L9CY54</accession>
<evidence type="ECO:0000256" key="16">
    <source>
        <dbReference type="ARBA" id="ARBA00049551"/>
    </source>
</evidence>
<dbReference type="GO" id="GO:0048039">
    <property type="term" value="F:ubiquinone binding"/>
    <property type="evidence" value="ECO:0007669"/>
    <property type="project" value="TreeGrafter"/>
</dbReference>
<evidence type="ECO:0000256" key="12">
    <source>
        <dbReference type="ARBA" id="ARBA00023027"/>
    </source>
</evidence>
<feature type="transmembrane region" description="Helical" evidence="17">
    <location>
        <begin position="369"/>
        <end position="393"/>
    </location>
</feature>
<evidence type="ECO:0000256" key="5">
    <source>
        <dbReference type="ARBA" id="ARBA00021006"/>
    </source>
</evidence>
<keyword evidence="8 17" id="KW-0812">Transmembrane</keyword>
<keyword evidence="7 17" id="KW-0679">Respiratory chain</keyword>
<evidence type="ECO:0000256" key="4">
    <source>
        <dbReference type="ARBA" id="ARBA00012944"/>
    </source>
</evidence>
<feature type="transmembrane region" description="Helical" evidence="17">
    <location>
        <begin position="172"/>
        <end position="192"/>
    </location>
</feature>
<keyword evidence="13 17" id="KW-0830">Ubiquinone</keyword>
<evidence type="ECO:0000256" key="10">
    <source>
        <dbReference type="ARBA" id="ARBA00022982"/>
    </source>
</evidence>
<feature type="transmembrane region" description="Helical" evidence="17">
    <location>
        <begin position="52"/>
        <end position="73"/>
    </location>
</feature>
<dbReference type="InterPro" id="IPR001750">
    <property type="entry name" value="ND/Mrp_TM"/>
</dbReference>
<feature type="transmembrane region" description="Helical" evidence="17">
    <location>
        <begin position="288"/>
        <end position="310"/>
    </location>
</feature>
<protein>
    <recommendedName>
        <fullName evidence="5 17">NADH-ubiquinone oxidoreductase chain 4</fullName>
        <ecNumber evidence="4 17">7.1.1.2</ecNumber>
    </recommendedName>
</protein>
<evidence type="ECO:0000256" key="11">
    <source>
        <dbReference type="ARBA" id="ARBA00022989"/>
    </source>
</evidence>
<dbReference type="Pfam" id="PF00361">
    <property type="entry name" value="Proton_antipo_M"/>
    <property type="match status" value="1"/>
</dbReference>
<feature type="domain" description="NADH:quinone oxidoreductase/Mrp antiporter transmembrane" evidence="18">
    <location>
        <begin position="95"/>
        <end position="377"/>
    </location>
</feature>
<dbReference type="GO" id="GO:0003954">
    <property type="term" value="F:NADH dehydrogenase activity"/>
    <property type="evidence" value="ECO:0007669"/>
    <property type="project" value="TreeGrafter"/>
</dbReference>
<dbReference type="GO" id="GO:0015990">
    <property type="term" value="P:electron transport coupled proton transport"/>
    <property type="evidence" value="ECO:0007669"/>
    <property type="project" value="TreeGrafter"/>
</dbReference>
<dbReference type="PANTHER" id="PTHR43507:SF20">
    <property type="entry name" value="NADH-UBIQUINONE OXIDOREDUCTASE CHAIN 4"/>
    <property type="match status" value="1"/>
</dbReference>